<dbReference type="InterPro" id="IPR000477">
    <property type="entry name" value="RT_dom"/>
</dbReference>
<organism evidence="8 9">
    <name type="scientific">Merluccius polli</name>
    <name type="common">Benguela hake</name>
    <name type="synonym">Merluccius cadenati</name>
    <dbReference type="NCBI Taxonomy" id="89951"/>
    <lineage>
        <taxon>Eukaryota</taxon>
        <taxon>Metazoa</taxon>
        <taxon>Chordata</taxon>
        <taxon>Craniata</taxon>
        <taxon>Vertebrata</taxon>
        <taxon>Euteleostomi</taxon>
        <taxon>Actinopterygii</taxon>
        <taxon>Neopterygii</taxon>
        <taxon>Teleostei</taxon>
        <taxon>Neoteleostei</taxon>
        <taxon>Acanthomorphata</taxon>
        <taxon>Zeiogadaria</taxon>
        <taxon>Gadariae</taxon>
        <taxon>Gadiformes</taxon>
        <taxon>Gadoidei</taxon>
        <taxon>Merlucciidae</taxon>
        <taxon>Merluccius</taxon>
    </lineage>
</organism>
<dbReference type="SUPFAM" id="SSF56672">
    <property type="entry name" value="DNA/RNA polymerases"/>
    <property type="match status" value="1"/>
</dbReference>
<sequence>MESKVNEEIKKALDNKDPGLAAAITKKYLEDANNIPLNIAITGESGSGKSTFVNAFRGIDNRDETAAPTGVVETTMESKPYPHPRYPNVILWDLPGVGTTKFPADQYLEHVGFKKFDFFIIVSADRFRENDAKLAQEIKKMGKKFYFIRPKIDHNLRDAERSQRTYDEGETLQKIRKNCIQVEEGSKWIPFVGFLVAASISAFTIYKCLSDILDKLSVDAENQTLLPNQLPQHQHQQSNTMSAMGSKTDEEIKKALENNDLDLAVSITKKYLEDINNIPLNIAVTGESGSGKSTFVNALRGIDNTDETAAPTDVVETTIEPESYPHPKYPKVILWDLPGIGTTRSPADQYLELVGFEKFDFFIIVSADRFTENDAKLAQEIKKMGKKFYFIRPKIDGNLQATERSQRTYDEGETLQEIRENCIQGLEGQGVTSPQVFLVSNFDLHKYDFPTLLETIERDMPSHKRDTLILVLPNVCRSVIQKKKEVFSSQIKYFALLSACAAAVPVPELSIAVDKGILVYVLKTFVDGFGLDKKSLEKLSSDTNTPLAELMEVMKCLLSGKVVTAELVVKMLLRLFARVIAVLSAEEVSRCIHIVGALISASHSYITTYKFLSDTLDKLSVDAENTWEEYCEIIEQFFEANGIDDGEKQRAILISVVGPATYKLIRNLVSPEKPSSKTYDQIATLMKNHFNPKPSEIVQRYKFDSRSRQPSETVSSYVAELRRLAHDCNFGTTLEQRLRDRLVCGVNDDRIQRRLLSETDVTFEKAFKIAVAAEAASKNVQDLQTKAPLACNSVKTEGKERKGDWKKREVQRWATLLRAYEYKIIYKPGKEHANADALSRLPLPQTDEEDDTEKVLMLDVLEDPPITTAQVKQRTTKDATLAQVLLWCLKGWPNEVDTAFKPYSQRKLELSVRDGCVLWGARVVVPKKGRDGILKQLHDTHPGILSAMGSEATEDIKKALDNKDPGLAASITKKYLEDINNIPLNIAVTGETGCGKSTFVNAFRGIDNRDERAAPTGVVETTIDSYPHPRYPNVILWDLPGVGTTRFPADQYLEHVGFEKLDFFIIVSAYRFRENDAKLAQEIEKMGKKFYFIRSKIDNNLRDAERSQRKYNEGETLQKIRENCIQGLEDQGVTFPQVFLVSHFDLHKYDFPTLLETIEREMPSLKRDVLNLAIPNVCRSVIHKKKEVFSSQINYYALLSAGVATIPVPGFSIAANVGLLVSVLNTYVDGFGLDKKSMEELCSDTNTPLADLMEVMKCLLSGKDVTKALVVSMLYKYSAISSVLAATLSLIPIVGAIVGSPLSYITINGFLSDTLDKLSVDAENVLTEALGIQSASFGLTQNSPCYIDAIGIPRGVPNEYKLADQIGAGFENIPILSGLFPITPNKNVDRINYIHYNVQRLANLTRDAVEGISTQLAATSLMAFQNRVALDMLLAEKGGVCAMFGDQCCTFIPNNTAPDGSVTKALNGLRALSTELKEASGLDNPLEAWMQGLFGRWKALVMAVLTSLACFLAILITCGCCCIPCAQHLKYASNKLCPLLSMCFNGCLVHGVLPNAIMSVMLVPVLKDKAGKLNSIDNYRPIALASILSKVLERILLTKLEMYVLTTDNQFGFKRKHGTDLCIYALKEIVFRYTSLNSSVFLCFIDASKAFDRINHEKLFVKLLDRGVPKFLVRILVFWYAHQTFQVKWDNVVSAPFCVSNRVRQGGILSPILFNVYMDELSNQLNRLKTGCLVGNTIVNHLMYADDLVLLCPYSAGLQQMLKVCSQYGLDHDIKYNAKKSHIIIVRSAEDRKSTFPTFYLSDSRLAVCEEIKYLGHVISHDWTDDKDLYRQRCVLPGCLSVCLC</sequence>
<evidence type="ECO:0000256" key="3">
    <source>
        <dbReference type="ARBA" id="ARBA00022801"/>
    </source>
</evidence>
<dbReference type="PROSITE" id="PS51716">
    <property type="entry name" value="G_IRG"/>
    <property type="match status" value="3"/>
</dbReference>
<dbReference type="InterPro" id="IPR030385">
    <property type="entry name" value="G_IRG_dom"/>
</dbReference>
<comment type="similarity">
    <text evidence="1">Belongs to the TRAFAC class dynamin-like GTPase superfamily. IRG family.</text>
</comment>
<keyword evidence="5" id="KW-1133">Transmembrane helix</keyword>
<dbReference type="InterPro" id="IPR043502">
    <property type="entry name" value="DNA/RNA_pol_sf"/>
</dbReference>
<evidence type="ECO:0000256" key="1">
    <source>
        <dbReference type="ARBA" id="ARBA00005429"/>
    </source>
</evidence>
<dbReference type="InterPro" id="IPR018154">
    <property type="entry name" value="TLV/ENV_coat_polyprotein"/>
</dbReference>
<dbReference type="GO" id="GO:0016787">
    <property type="term" value="F:hydrolase activity"/>
    <property type="evidence" value="ECO:0007669"/>
    <property type="project" value="UniProtKB-KW"/>
</dbReference>
<dbReference type="Pfam" id="PF00429">
    <property type="entry name" value="TLV_coat"/>
    <property type="match status" value="1"/>
</dbReference>
<dbReference type="SUPFAM" id="SSF52540">
    <property type="entry name" value="P-loop containing nucleoside triphosphate hydrolases"/>
    <property type="match status" value="3"/>
</dbReference>
<evidence type="ECO:0000256" key="5">
    <source>
        <dbReference type="SAM" id="Phobius"/>
    </source>
</evidence>
<evidence type="ECO:0000259" key="6">
    <source>
        <dbReference type="PROSITE" id="PS50878"/>
    </source>
</evidence>
<dbReference type="Pfam" id="PF00078">
    <property type="entry name" value="RVT_1"/>
    <property type="match status" value="1"/>
</dbReference>
<name>A0AA47NQX3_MERPO</name>
<dbReference type="Pfam" id="PF05049">
    <property type="entry name" value="IIGP"/>
    <property type="match status" value="3"/>
</dbReference>
<keyword evidence="5" id="KW-0472">Membrane</keyword>
<dbReference type="Gene3D" id="3.40.50.300">
    <property type="entry name" value="P-loop containing nucleotide triphosphate hydrolases"/>
    <property type="match status" value="3"/>
</dbReference>
<keyword evidence="5" id="KW-0812">Transmembrane</keyword>
<keyword evidence="4" id="KW-0342">GTP-binding</keyword>
<dbReference type="InterPro" id="IPR007743">
    <property type="entry name" value="Immunity-related_GTPase-like"/>
</dbReference>
<evidence type="ECO:0000256" key="4">
    <source>
        <dbReference type="ARBA" id="ARBA00023134"/>
    </source>
</evidence>
<feature type="domain" description="IRG-type G" evidence="7">
    <location>
        <begin position="278"/>
        <end position="459"/>
    </location>
</feature>
<dbReference type="Proteomes" id="UP001174136">
    <property type="component" value="Unassembled WGS sequence"/>
</dbReference>
<evidence type="ECO:0000313" key="8">
    <source>
        <dbReference type="EMBL" id="KAK0134120.1"/>
    </source>
</evidence>
<feature type="domain" description="Reverse transcriptase" evidence="6">
    <location>
        <begin position="1546"/>
        <end position="1819"/>
    </location>
</feature>
<evidence type="ECO:0000256" key="2">
    <source>
        <dbReference type="ARBA" id="ARBA00022741"/>
    </source>
</evidence>
<dbReference type="Gene3D" id="1.10.287.210">
    <property type="match status" value="1"/>
</dbReference>
<dbReference type="SUPFAM" id="SSF58069">
    <property type="entry name" value="Virus ectodomain"/>
    <property type="match status" value="1"/>
</dbReference>
<reference evidence="8" key="1">
    <citation type="journal article" date="2023" name="Front. Mar. Sci.">
        <title>A new Merluccius polli reference genome to investigate the effects of global change in West African waters.</title>
        <authorList>
            <person name="Mateo J.L."/>
            <person name="Blanco-Fernandez C."/>
            <person name="Garcia-Vazquez E."/>
            <person name="Machado-Schiaffino G."/>
        </authorList>
    </citation>
    <scope>NUCLEOTIDE SEQUENCE</scope>
    <source>
        <strain evidence="8">C29</strain>
        <tissue evidence="8">Fin</tissue>
    </source>
</reference>
<feature type="domain" description="IRG-type G" evidence="7">
    <location>
        <begin position="982"/>
        <end position="1161"/>
    </location>
</feature>
<dbReference type="EMBL" id="JAOPHQ010005739">
    <property type="protein sequence ID" value="KAK0134120.1"/>
    <property type="molecule type" value="Genomic_DNA"/>
</dbReference>
<keyword evidence="9" id="KW-1185">Reference proteome</keyword>
<accession>A0AA47NQX3</accession>
<dbReference type="GO" id="GO:0016020">
    <property type="term" value="C:membrane"/>
    <property type="evidence" value="ECO:0007669"/>
    <property type="project" value="InterPro"/>
</dbReference>
<gene>
    <name evidence="8" type="primary">IRGC_5</name>
    <name evidence="8" type="ORF">N1851_030322</name>
</gene>
<proteinExistence type="inferred from homology"/>
<dbReference type="CDD" id="cd01650">
    <property type="entry name" value="RT_nLTR_like"/>
    <property type="match status" value="1"/>
</dbReference>
<feature type="domain" description="IRG-type G" evidence="7">
    <location>
        <begin position="35"/>
        <end position="215"/>
    </location>
</feature>
<dbReference type="InterPro" id="IPR027417">
    <property type="entry name" value="P-loop_NTPase"/>
</dbReference>
<dbReference type="FunFam" id="3.40.50.300:FF:000541">
    <property type="entry name" value="Immunity related GTPase M"/>
    <property type="match status" value="3"/>
</dbReference>
<comment type="caution">
    <text evidence="8">The sequence shown here is derived from an EMBL/GenBank/DDBJ whole genome shotgun (WGS) entry which is preliminary data.</text>
</comment>
<dbReference type="CDD" id="cd09951">
    <property type="entry name" value="HERV-Rb-like_HR1-HR2"/>
    <property type="match status" value="1"/>
</dbReference>
<evidence type="ECO:0000259" key="7">
    <source>
        <dbReference type="PROSITE" id="PS51716"/>
    </source>
</evidence>
<evidence type="ECO:0000313" key="9">
    <source>
        <dbReference type="Proteomes" id="UP001174136"/>
    </source>
</evidence>
<dbReference type="PROSITE" id="PS50878">
    <property type="entry name" value="RT_POL"/>
    <property type="match status" value="1"/>
</dbReference>
<feature type="transmembrane region" description="Helical" evidence="5">
    <location>
        <begin position="1499"/>
        <end position="1517"/>
    </location>
</feature>
<protein>
    <submittedName>
        <fullName evidence="8">Interferon-inducible GTPase 5</fullName>
    </submittedName>
</protein>
<keyword evidence="2" id="KW-0547">Nucleotide-binding</keyword>
<dbReference type="InterPro" id="IPR051515">
    <property type="entry name" value="IRG"/>
</dbReference>
<keyword evidence="3" id="KW-0378">Hydrolase</keyword>
<dbReference type="PANTHER" id="PTHR32341">
    <property type="entry name" value="INTERFERON-INDUCIBLE GTPASE"/>
    <property type="match status" value="1"/>
</dbReference>
<dbReference type="PANTHER" id="PTHR32341:SF10">
    <property type="entry name" value="INTERFERON-INDUCIBLE GTPASE 5"/>
    <property type="match status" value="1"/>
</dbReference>
<dbReference type="GO" id="GO:0005525">
    <property type="term" value="F:GTP binding"/>
    <property type="evidence" value="ECO:0007669"/>
    <property type="project" value="UniProtKB-KW"/>
</dbReference>